<proteinExistence type="predicted"/>
<evidence type="ECO:0000313" key="2">
    <source>
        <dbReference type="EMBL" id="KAK3229736.1"/>
    </source>
</evidence>
<accession>A0AAE0B493</accession>
<comment type="caution">
    <text evidence="2">The sequence shown here is derived from an EMBL/GenBank/DDBJ whole genome shotgun (WGS) entry which is preliminary data.</text>
</comment>
<protein>
    <submittedName>
        <fullName evidence="2">Uncharacterized protein</fullName>
    </submittedName>
</protein>
<name>A0AAE0B493_9ROSI</name>
<gene>
    <name evidence="2" type="ORF">Dsin_001617</name>
</gene>
<dbReference type="Proteomes" id="UP001281410">
    <property type="component" value="Unassembled WGS sequence"/>
</dbReference>
<keyword evidence="1" id="KW-0472">Membrane</keyword>
<keyword evidence="3" id="KW-1185">Reference proteome</keyword>
<dbReference type="EMBL" id="JANJYJ010000001">
    <property type="protein sequence ID" value="KAK3229736.1"/>
    <property type="molecule type" value="Genomic_DNA"/>
</dbReference>
<keyword evidence="1" id="KW-1133">Transmembrane helix</keyword>
<sequence length="86" mass="10356">MFNGNANSRNYTRNGISDLYFKTCEPYKKEIYFKGIWFGNDPTDRAFSIVMLQIILMFLFSRLMYFVLRPLKQPRFICNLLVKHIF</sequence>
<evidence type="ECO:0000313" key="3">
    <source>
        <dbReference type="Proteomes" id="UP001281410"/>
    </source>
</evidence>
<organism evidence="2 3">
    <name type="scientific">Dipteronia sinensis</name>
    <dbReference type="NCBI Taxonomy" id="43782"/>
    <lineage>
        <taxon>Eukaryota</taxon>
        <taxon>Viridiplantae</taxon>
        <taxon>Streptophyta</taxon>
        <taxon>Embryophyta</taxon>
        <taxon>Tracheophyta</taxon>
        <taxon>Spermatophyta</taxon>
        <taxon>Magnoliopsida</taxon>
        <taxon>eudicotyledons</taxon>
        <taxon>Gunneridae</taxon>
        <taxon>Pentapetalae</taxon>
        <taxon>rosids</taxon>
        <taxon>malvids</taxon>
        <taxon>Sapindales</taxon>
        <taxon>Sapindaceae</taxon>
        <taxon>Hippocastanoideae</taxon>
        <taxon>Acereae</taxon>
        <taxon>Dipteronia</taxon>
    </lineage>
</organism>
<feature type="transmembrane region" description="Helical" evidence="1">
    <location>
        <begin position="46"/>
        <end position="68"/>
    </location>
</feature>
<evidence type="ECO:0000256" key="1">
    <source>
        <dbReference type="SAM" id="Phobius"/>
    </source>
</evidence>
<dbReference type="AlphaFoldDB" id="A0AAE0B493"/>
<keyword evidence="1" id="KW-0812">Transmembrane</keyword>
<reference evidence="2" key="1">
    <citation type="journal article" date="2023" name="Plant J.">
        <title>Genome sequences and population genomics provide insights into the demographic history, inbreeding, and mutation load of two 'living fossil' tree species of Dipteronia.</title>
        <authorList>
            <person name="Feng Y."/>
            <person name="Comes H.P."/>
            <person name="Chen J."/>
            <person name="Zhu S."/>
            <person name="Lu R."/>
            <person name="Zhang X."/>
            <person name="Li P."/>
            <person name="Qiu J."/>
            <person name="Olsen K.M."/>
            <person name="Qiu Y."/>
        </authorList>
    </citation>
    <scope>NUCLEOTIDE SEQUENCE</scope>
    <source>
        <strain evidence="2">NBL</strain>
    </source>
</reference>